<dbReference type="EC" id="2.7.7.7" evidence="3"/>
<dbReference type="NCBIfam" id="TIGR00594">
    <property type="entry name" value="polc"/>
    <property type="match status" value="1"/>
</dbReference>
<evidence type="ECO:0000256" key="11">
    <source>
        <dbReference type="ARBA" id="ARBA00049244"/>
    </source>
</evidence>
<dbReference type="Proteomes" id="UP000277864">
    <property type="component" value="Unassembled WGS sequence"/>
</dbReference>
<keyword evidence="5" id="KW-0808">Transferase</keyword>
<keyword evidence="8" id="KW-0239">DNA-directed DNA polymerase</keyword>
<sequence>MYTQLQVLTSYSLLKSTIRIDSYVAKAKEYGYQALAITDLNVMSGVVEFYKACQRYHIHPILGLTLMYENQGQEYPLILLAKDQLGYQHLLELSTLKMDNLENKPVNFQTIKDYLSHLFVIFPSGEGEAASQYRLNQDLPAFLKLWQQFAEVCDSDSLFQGVSIHEDSEEHVKWAKQLQKAKVPLVSLQDVRYLHPSDDFALRVLDHIQQGTKMTGDIFQQTGVFYLPDSQNMQDKFQRYGLQDALDHASYIGENCQCELTFGQTLLPSYAVPSPHDARSYLRELCLAQLPLRVKQPTSAYRQRLEMELQVIHDMGFDDYFLIVWDVLHYAHTHQIVTGAGRGSAAGSLVAYVLNITDVDPIQYDLLFERFLNKERYTMPDIDIDLPDNRREEVLAYVHQKYGKYHMAQIATFGTMAAKMVLRDVSRVFGLSQSEANEWANAVPNQLKISLKEAYQQSKSLQQLTQKSARYQLLFQVAQQLEGLPRHVSTHAAGVVISDKILTDIVPLQEGSQGIPLTQLTMGDVEALGLLKMDFLGLRNLSILDDTMTYIQQTEDKSFTLKKIPMNDPDTLRLFQKGQTIGVFQFESSGIRNVLRKLGPTSIEDIAAVNALYRPGPMENIDLFIARKKGQLPIDYPHANLASILKNTYGIIVYQEQIMQVAAKMAGFSLGQADILRRAISKKKKEVLDEERQHFVTGSVQQGYSKEVANQVYDYIERFANYGFNRSHAMAYSFVGYQMAYLKVHYPVPFFTALLHSVRHQLTKIKEYIGEARRCQIKIKGPDINQSFYSFSLQHQEILFGFSSLKGVRRDFIYQMLEERKRGGAYQSLENFLLRIDRRWLKEDYVLPLIYIGAFDSLNPNRKELATYLPNLMQNILISNGSLNLLSMLSLKKEPIEDFSIEERLAFEETYLGTYLSAHPTDDYQALRVIKNGRLISQLQVGEVGLILLYVKKIREIRTKKGEFMAFLEGSDSTDDLSITVFPKAYRRYRSLLKENQVYLIEGKVELSRYNQERQMLADTIQLASDYDQQVNKEILYIKLPKHLAHQAVSLELENVFQQFPGNFPIILYVEATDKKVVLNETFWVNKTSDLVYKLEELVGKENIVFR</sequence>
<dbReference type="OrthoDB" id="9803237at2"/>
<comment type="similarity">
    <text evidence="2">Belongs to the DNA polymerase type-C family. DnaE subfamily.</text>
</comment>
<dbReference type="GO" id="GO:0008408">
    <property type="term" value="F:3'-5' exonuclease activity"/>
    <property type="evidence" value="ECO:0007669"/>
    <property type="project" value="InterPro"/>
</dbReference>
<comment type="caution">
    <text evidence="13">The sequence shown here is derived from an EMBL/GenBank/DDBJ whole genome shotgun (WGS) entry which is preliminary data.</text>
</comment>
<gene>
    <name evidence="13" type="ORF">C7P63_00935</name>
</gene>
<evidence type="ECO:0000256" key="7">
    <source>
        <dbReference type="ARBA" id="ARBA00022705"/>
    </source>
</evidence>
<keyword evidence="6" id="KW-0548">Nucleotidyltransferase</keyword>
<dbReference type="Pfam" id="PF17657">
    <property type="entry name" value="DNA_pol3_finger"/>
    <property type="match status" value="1"/>
</dbReference>
<dbReference type="EMBL" id="PXZH01000001">
    <property type="protein sequence ID" value="RST89674.1"/>
    <property type="molecule type" value="Genomic_DNA"/>
</dbReference>
<evidence type="ECO:0000256" key="10">
    <source>
        <dbReference type="ARBA" id="ARBA00026073"/>
    </source>
</evidence>
<dbReference type="GO" id="GO:0003887">
    <property type="term" value="F:DNA-directed DNA polymerase activity"/>
    <property type="evidence" value="ECO:0007669"/>
    <property type="project" value="UniProtKB-KW"/>
</dbReference>
<protein>
    <recommendedName>
        <fullName evidence="4">DNA polymerase III subunit alpha</fullName>
        <ecNumber evidence="3">2.7.7.7</ecNumber>
    </recommendedName>
</protein>
<dbReference type="InterPro" id="IPR003141">
    <property type="entry name" value="Pol/His_phosphatase_N"/>
</dbReference>
<evidence type="ECO:0000256" key="5">
    <source>
        <dbReference type="ARBA" id="ARBA00022679"/>
    </source>
</evidence>
<dbReference type="GO" id="GO:0006260">
    <property type="term" value="P:DNA replication"/>
    <property type="evidence" value="ECO:0007669"/>
    <property type="project" value="UniProtKB-KW"/>
</dbReference>
<dbReference type="Pfam" id="PF14579">
    <property type="entry name" value="HHH_6"/>
    <property type="match status" value="1"/>
</dbReference>
<evidence type="ECO:0000256" key="1">
    <source>
        <dbReference type="ARBA" id="ARBA00004496"/>
    </source>
</evidence>
<dbReference type="InterPro" id="IPR004013">
    <property type="entry name" value="PHP_dom"/>
</dbReference>
<dbReference type="Gene3D" id="2.40.50.140">
    <property type="entry name" value="Nucleic acid-binding proteins"/>
    <property type="match status" value="1"/>
</dbReference>
<dbReference type="InterPro" id="IPR004365">
    <property type="entry name" value="NA-bd_OB_tRNA"/>
</dbReference>
<evidence type="ECO:0000313" key="14">
    <source>
        <dbReference type="Proteomes" id="UP000277864"/>
    </source>
</evidence>
<evidence type="ECO:0000256" key="4">
    <source>
        <dbReference type="ARBA" id="ARBA00019114"/>
    </source>
</evidence>
<name>A0A3R9YKA5_9ENTE</name>
<dbReference type="InterPro" id="IPR041931">
    <property type="entry name" value="DNA_pol3_alpha_thumb_dom"/>
</dbReference>
<evidence type="ECO:0000256" key="3">
    <source>
        <dbReference type="ARBA" id="ARBA00012417"/>
    </source>
</evidence>
<dbReference type="CDD" id="cd07431">
    <property type="entry name" value="PHP_PolIIIA"/>
    <property type="match status" value="1"/>
</dbReference>
<dbReference type="CDD" id="cd04485">
    <property type="entry name" value="DnaE_OBF"/>
    <property type="match status" value="1"/>
</dbReference>
<reference evidence="13 14" key="1">
    <citation type="submission" date="2018-03" db="EMBL/GenBank/DDBJ databases">
        <authorList>
            <person name="Gulvik C.A."/>
        </authorList>
    </citation>
    <scope>NUCLEOTIDE SEQUENCE [LARGE SCALE GENOMIC DNA]</scope>
    <source>
        <strain evidence="13 14">JCM 31581</strain>
    </source>
</reference>
<dbReference type="Gene3D" id="1.10.10.1600">
    <property type="entry name" value="Bacterial DNA polymerase III alpha subunit, thumb domain"/>
    <property type="match status" value="1"/>
</dbReference>
<dbReference type="Pfam" id="PF02811">
    <property type="entry name" value="PHP"/>
    <property type="match status" value="1"/>
</dbReference>
<dbReference type="Pfam" id="PF01336">
    <property type="entry name" value="tRNA_anti-codon"/>
    <property type="match status" value="1"/>
</dbReference>
<dbReference type="NCBIfam" id="NF004226">
    <property type="entry name" value="PRK05673.1"/>
    <property type="match status" value="1"/>
</dbReference>
<dbReference type="InterPro" id="IPR016195">
    <property type="entry name" value="Pol/histidinol_Pase-like"/>
</dbReference>
<dbReference type="InterPro" id="IPR040982">
    <property type="entry name" value="DNA_pol3_finger"/>
</dbReference>
<dbReference type="SMART" id="SM00481">
    <property type="entry name" value="POLIIIAc"/>
    <property type="match status" value="1"/>
</dbReference>
<evidence type="ECO:0000256" key="2">
    <source>
        <dbReference type="ARBA" id="ARBA00009496"/>
    </source>
</evidence>
<dbReference type="PANTHER" id="PTHR32294">
    <property type="entry name" value="DNA POLYMERASE III SUBUNIT ALPHA"/>
    <property type="match status" value="1"/>
</dbReference>
<accession>A0A3R9YKA5</accession>
<dbReference type="InterPro" id="IPR029460">
    <property type="entry name" value="DNAPol_HHH"/>
</dbReference>
<proteinExistence type="inferred from homology"/>
<dbReference type="InterPro" id="IPR012340">
    <property type="entry name" value="NA-bd_OB-fold"/>
</dbReference>
<comment type="function">
    <text evidence="9">DNA polymerase III is a complex, multichain enzyme responsible for most of the replicative synthesis in bacteria. This DNA polymerase also exhibits 3' to 5' exonuclease activity. The alpha chain is the DNA polymerase.</text>
</comment>
<dbReference type="InterPro" id="IPR011708">
    <property type="entry name" value="DNA_pol3_alpha_NTPase_dom"/>
</dbReference>
<dbReference type="PANTHER" id="PTHR32294:SF0">
    <property type="entry name" value="DNA POLYMERASE III SUBUNIT ALPHA"/>
    <property type="match status" value="1"/>
</dbReference>
<feature type="domain" description="Polymerase/histidinol phosphatase N-terminal" evidence="12">
    <location>
        <begin position="3"/>
        <end position="70"/>
    </location>
</feature>
<organism evidence="13 14">
    <name type="scientific">Vagococcus humatus</name>
    <dbReference type="NCBI Taxonomy" id="1889241"/>
    <lineage>
        <taxon>Bacteria</taxon>
        <taxon>Bacillati</taxon>
        <taxon>Bacillota</taxon>
        <taxon>Bacilli</taxon>
        <taxon>Lactobacillales</taxon>
        <taxon>Enterococcaceae</taxon>
        <taxon>Vagococcus</taxon>
    </lineage>
</organism>
<dbReference type="Gene3D" id="1.10.150.870">
    <property type="match status" value="1"/>
</dbReference>
<evidence type="ECO:0000256" key="9">
    <source>
        <dbReference type="ARBA" id="ARBA00025611"/>
    </source>
</evidence>
<evidence type="ECO:0000259" key="12">
    <source>
        <dbReference type="SMART" id="SM00481"/>
    </source>
</evidence>
<dbReference type="Gene3D" id="3.20.20.140">
    <property type="entry name" value="Metal-dependent hydrolases"/>
    <property type="match status" value="1"/>
</dbReference>
<comment type="subunit">
    <text evidence="10">DNA polymerase III contains a core (composed of alpha, epsilon and theta chains) that associates with a tau subunit. This core dimerizes to form the POLIII' complex. PolIII' associates with the gamma complex (composed of gamma, delta, delta', psi and chi chains) and with the beta chain to form the complete DNA polymerase III complex.</text>
</comment>
<dbReference type="RefSeq" id="WP_125942285.1">
    <property type="nucleotide sequence ID" value="NZ_PXZH01000001.1"/>
</dbReference>
<evidence type="ECO:0000256" key="6">
    <source>
        <dbReference type="ARBA" id="ARBA00022695"/>
    </source>
</evidence>
<dbReference type="GO" id="GO:0005737">
    <property type="term" value="C:cytoplasm"/>
    <property type="evidence" value="ECO:0007669"/>
    <property type="project" value="UniProtKB-SubCell"/>
</dbReference>
<keyword evidence="7" id="KW-0235">DNA replication</keyword>
<dbReference type="GO" id="GO:0003676">
    <property type="term" value="F:nucleic acid binding"/>
    <property type="evidence" value="ECO:0007669"/>
    <property type="project" value="InterPro"/>
</dbReference>
<evidence type="ECO:0000313" key="13">
    <source>
        <dbReference type="EMBL" id="RST89674.1"/>
    </source>
</evidence>
<comment type="subcellular location">
    <subcellularLocation>
        <location evidence="1">Cytoplasm</location>
    </subcellularLocation>
</comment>
<evidence type="ECO:0000256" key="8">
    <source>
        <dbReference type="ARBA" id="ARBA00022932"/>
    </source>
</evidence>
<dbReference type="Pfam" id="PF07733">
    <property type="entry name" value="DNA_pol3_alpha"/>
    <property type="match status" value="1"/>
</dbReference>
<comment type="catalytic activity">
    <reaction evidence="11">
        <text>DNA(n) + a 2'-deoxyribonucleoside 5'-triphosphate = DNA(n+1) + diphosphate</text>
        <dbReference type="Rhea" id="RHEA:22508"/>
        <dbReference type="Rhea" id="RHEA-COMP:17339"/>
        <dbReference type="Rhea" id="RHEA-COMP:17340"/>
        <dbReference type="ChEBI" id="CHEBI:33019"/>
        <dbReference type="ChEBI" id="CHEBI:61560"/>
        <dbReference type="ChEBI" id="CHEBI:173112"/>
        <dbReference type="EC" id="2.7.7.7"/>
    </reaction>
</comment>
<dbReference type="SUPFAM" id="SSF89550">
    <property type="entry name" value="PHP domain-like"/>
    <property type="match status" value="1"/>
</dbReference>
<dbReference type="AlphaFoldDB" id="A0A3R9YKA5"/>
<keyword evidence="14" id="KW-1185">Reference proteome</keyword>
<dbReference type="InterPro" id="IPR004805">
    <property type="entry name" value="DnaE2/DnaE/PolC"/>
</dbReference>